<evidence type="ECO:0000256" key="1">
    <source>
        <dbReference type="ARBA" id="ARBA00004141"/>
    </source>
</evidence>
<reference evidence="12 13" key="1">
    <citation type="journal article" date="2023" name="Commun. Biol.">
        <title>Genome analysis of Parmales, the sister group of diatoms, reveals the evolutionary specialization of diatoms from phago-mixotrophs to photoautotrophs.</title>
        <authorList>
            <person name="Ban H."/>
            <person name="Sato S."/>
            <person name="Yoshikawa S."/>
            <person name="Yamada K."/>
            <person name="Nakamura Y."/>
            <person name="Ichinomiya M."/>
            <person name="Sato N."/>
            <person name="Blanc-Mathieu R."/>
            <person name="Endo H."/>
            <person name="Kuwata A."/>
            <person name="Ogata H."/>
        </authorList>
    </citation>
    <scope>NUCLEOTIDE SEQUENCE [LARGE SCALE GENOMIC DNA]</scope>
</reference>
<dbReference type="InterPro" id="IPR017978">
    <property type="entry name" value="GPCR_3_C"/>
</dbReference>
<proteinExistence type="predicted"/>
<feature type="transmembrane region" description="Helical" evidence="10">
    <location>
        <begin position="828"/>
        <end position="848"/>
    </location>
</feature>
<dbReference type="PROSITE" id="PS50259">
    <property type="entry name" value="G_PROTEIN_RECEP_F3_4"/>
    <property type="match status" value="1"/>
</dbReference>
<feature type="transmembrane region" description="Helical" evidence="10">
    <location>
        <begin position="764"/>
        <end position="785"/>
    </location>
</feature>
<keyword evidence="8" id="KW-0807">Transducer</keyword>
<feature type="transmembrane region" description="Helical" evidence="10">
    <location>
        <begin position="602"/>
        <end position="627"/>
    </location>
</feature>
<keyword evidence="7" id="KW-0325">Glycoprotein</keyword>
<evidence type="ECO:0000256" key="6">
    <source>
        <dbReference type="ARBA" id="ARBA00023170"/>
    </source>
</evidence>
<feature type="transmembrane region" description="Helical" evidence="10">
    <location>
        <begin position="708"/>
        <end position="732"/>
    </location>
</feature>
<evidence type="ECO:0000256" key="2">
    <source>
        <dbReference type="ARBA" id="ARBA00022692"/>
    </source>
</evidence>
<protein>
    <recommendedName>
        <fullName evidence="11">G-protein coupled receptors family 3 profile domain-containing protein</fullName>
    </recommendedName>
</protein>
<dbReference type="Proteomes" id="UP001165060">
    <property type="component" value="Unassembled WGS sequence"/>
</dbReference>
<sequence length="920" mass="100478">YSVDGEHVLTFATDELRAEGLQRGYESLAFIKDTKKVAAVGGDGVVYFFSVSDCGVGGNRLECDANVMDDNDVIAVRAMFSEGAFVHSDWGELEYDVWPSFIKPWPDGSHVMIGLSAIWENYGGDWNGHMGSSVMTFCIPNAPGCMEWMDRKTIFLTDMMAQDAYDSYLSDLQSDIAIFDIGEDNKPTKIAVGYKAFASHVKICDLPGQNDHLREKASLYPSGDPWEQTCVESDNIFDPGAIIVDEHREMIYVGDFSNAVITVLNYQGEILKESMGKPNLLVSPSGMDFRPGVHALMSSTETENAIYAGVQDVALTVTLRDSSGEPVIYQDRNTTYFSIFATGQVPIGDGSTSVDATIRGGVTEMSPMIDHDALYAQIEINVAGEWEVNVMEGPEINKQHVGNSPFTLTVKPGTTSASTTFAEVSPTVPLGENATISMQPVDSFYNPTFNTNDGFYYEWTCVSGKCDSEKPEFDEKGTAIDYKKVLPDNREEEGSIVFSEGMAEEGLYQLSIFYKAGQTYSHTMGSPFSVQFFGLGICGANDYTYTVGECTTDSLKEMTFEWTAGLNETSMLTGTGCTVTDEFPLPEPTDFDCEYVVSGSSVGVLIALLTVIGMGVCSTMLGVAFWLKKRPIMKMSQPIFIYWSLLGAVFLCAANISNLGQNTFFLCNARLWLYNIAFTCVFGPLFVKTERVHKIMSNTQMKRTKVGMGRTFMQLGSFVLFDVIILLLWITLDPLKSLEVPDATYPEMVHVQCGHDEEEGMGGIFGIVMVLYKAALIVSGCRLSYKTKDFDPALAESLYIMVAMYQIAMLSIIALGIMAMGVNANAQAFIQCVASVVGSMGVVILIMWPKIVRRNKDSNELMAAASKTANSTGGGSTVGTLSTQSGQDDGAKDLKITVLSEKVKNLEKELANATGKSPPK</sequence>
<keyword evidence="3 10" id="KW-1133">Transmembrane helix</keyword>
<evidence type="ECO:0000256" key="10">
    <source>
        <dbReference type="SAM" id="Phobius"/>
    </source>
</evidence>
<keyword evidence="6" id="KW-0675">Receptor</keyword>
<evidence type="ECO:0000259" key="11">
    <source>
        <dbReference type="PROSITE" id="PS50259"/>
    </source>
</evidence>
<evidence type="ECO:0000256" key="8">
    <source>
        <dbReference type="ARBA" id="ARBA00023224"/>
    </source>
</evidence>
<evidence type="ECO:0000256" key="3">
    <source>
        <dbReference type="ARBA" id="ARBA00022989"/>
    </source>
</evidence>
<dbReference type="InterPro" id="IPR002455">
    <property type="entry name" value="GPCR3_GABA-B"/>
</dbReference>
<feature type="transmembrane region" description="Helical" evidence="10">
    <location>
        <begin position="797"/>
        <end position="822"/>
    </location>
</feature>
<evidence type="ECO:0000256" key="9">
    <source>
        <dbReference type="SAM" id="MobiDB-lite"/>
    </source>
</evidence>
<dbReference type="Pfam" id="PF00003">
    <property type="entry name" value="7tm_3"/>
    <property type="match status" value="1"/>
</dbReference>
<name>A0ABQ6N3U5_9STRA</name>
<keyword evidence="5 10" id="KW-0472">Membrane</keyword>
<feature type="domain" description="G-protein coupled receptors family 3 profile" evidence="11">
    <location>
        <begin position="602"/>
        <end position="851"/>
    </location>
</feature>
<feature type="region of interest" description="Disordered" evidence="9">
    <location>
        <begin position="865"/>
        <end position="889"/>
    </location>
</feature>
<dbReference type="PANTHER" id="PTHR10519">
    <property type="entry name" value="GABA-B RECEPTOR"/>
    <property type="match status" value="1"/>
</dbReference>
<dbReference type="PANTHER" id="PTHR10519:SF20">
    <property type="entry name" value="G-PROTEIN COUPLED RECEPTOR 156-RELATED"/>
    <property type="match status" value="1"/>
</dbReference>
<feature type="transmembrane region" description="Helical" evidence="10">
    <location>
        <begin position="669"/>
        <end position="687"/>
    </location>
</feature>
<feature type="transmembrane region" description="Helical" evidence="10">
    <location>
        <begin position="639"/>
        <end position="657"/>
    </location>
</feature>
<evidence type="ECO:0000256" key="5">
    <source>
        <dbReference type="ARBA" id="ARBA00023136"/>
    </source>
</evidence>
<keyword evidence="4" id="KW-0297">G-protein coupled receptor</keyword>
<accession>A0ABQ6N3U5</accession>
<keyword evidence="2 10" id="KW-0812">Transmembrane</keyword>
<comment type="caution">
    <text evidence="12">The sequence shown here is derived from an EMBL/GenBank/DDBJ whole genome shotgun (WGS) entry which is preliminary data.</text>
</comment>
<evidence type="ECO:0000313" key="12">
    <source>
        <dbReference type="EMBL" id="GMI40033.1"/>
    </source>
</evidence>
<evidence type="ECO:0000313" key="13">
    <source>
        <dbReference type="Proteomes" id="UP001165060"/>
    </source>
</evidence>
<evidence type="ECO:0000256" key="4">
    <source>
        <dbReference type="ARBA" id="ARBA00023040"/>
    </source>
</evidence>
<feature type="non-terminal residue" evidence="12">
    <location>
        <position position="1"/>
    </location>
</feature>
<keyword evidence="13" id="KW-1185">Reference proteome</keyword>
<organism evidence="12 13">
    <name type="scientific">Tetraparma gracilis</name>
    <dbReference type="NCBI Taxonomy" id="2962635"/>
    <lineage>
        <taxon>Eukaryota</taxon>
        <taxon>Sar</taxon>
        <taxon>Stramenopiles</taxon>
        <taxon>Ochrophyta</taxon>
        <taxon>Bolidophyceae</taxon>
        <taxon>Parmales</taxon>
        <taxon>Triparmaceae</taxon>
        <taxon>Tetraparma</taxon>
    </lineage>
</organism>
<evidence type="ECO:0000256" key="7">
    <source>
        <dbReference type="ARBA" id="ARBA00023180"/>
    </source>
</evidence>
<dbReference type="CDD" id="cd15047">
    <property type="entry name" value="7tmC_GABA-B-like"/>
    <property type="match status" value="1"/>
</dbReference>
<gene>
    <name evidence="12" type="ORF">TeGR_g12899</name>
</gene>
<comment type="subcellular location">
    <subcellularLocation>
        <location evidence="1">Membrane</location>
        <topology evidence="1">Multi-pass membrane protein</topology>
    </subcellularLocation>
</comment>
<dbReference type="PRINTS" id="PR01176">
    <property type="entry name" value="GABABRECEPTR"/>
</dbReference>
<dbReference type="EMBL" id="BRYB01002122">
    <property type="protein sequence ID" value="GMI40033.1"/>
    <property type="molecule type" value="Genomic_DNA"/>
</dbReference>